<dbReference type="OrthoDB" id="2418900at2759"/>
<gene>
    <name evidence="1" type="ORF">PISMIDRAFT_115458</name>
</gene>
<dbReference type="Proteomes" id="UP000054018">
    <property type="component" value="Unassembled WGS sequence"/>
</dbReference>
<evidence type="ECO:0000313" key="1">
    <source>
        <dbReference type="EMBL" id="KIK15241.1"/>
    </source>
</evidence>
<organism evidence="1 2">
    <name type="scientific">Pisolithus microcarpus 441</name>
    <dbReference type="NCBI Taxonomy" id="765257"/>
    <lineage>
        <taxon>Eukaryota</taxon>
        <taxon>Fungi</taxon>
        <taxon>Dikarya</taxon>
        <taxon>Basidiomycota</taxon>
        <taxon>Agaricomycotina</taxon>
        <taxon>Agaricomycetes</taxon>
        <taxon>Agaricomycetidae</taxon>
        <taxon>Boletales</taxon>
        <taxon>Sclerodermatineae</taxon>
        <taxon>Pisolithaceae</taxon>
        <taxon>Pisolithus</taxon>
    </lineage>
</organism>
<evidence type="ECO:0000313" key="2">
    <source>
        <dbReference type="Proteomes" id="UP000054018"/>
    </source>
</evidence>
<keyword evidence="2" id="KW-1185">Reference proteome</keyword>
<dbReference type="Pfam" id="PF18759">
    <property type="entry name" value="Plavaka"/>
    <property type="match status" value="1"/>
</dbReference>
<accession>A0A0C9YF35</accession>
<proteinExistence type="predicted"/>
<dbReference type="EMBL" id="KN833899">
    <property type="protein sequence ID" value="KIK15241.1"/>
    <property type="molecule type" value="Genomic_DNA"/>
</dbReference>
<dbReference type="HOGENOM" id="CLU_006344_2_2_1"/>
<reference evidence="2" key="2">
    <citation type="submission" date="2015-01" db="EMBL/GenBank/DDBJ databases">
        <title>Evolutionary Origins and Diversification of the Mycorrhizal Mutualists.</title>
        <authorList>
            <consortium name="DOE Joint Genome Institute"/>
            <consortium name="Mycorrhizal Genomics Consortium"/>
            <person name="Kohler A."/>
            <person name="Kuo A."/>
            <person name="Nagy L.G."/>
            <person name="Floudas D."/>
            <person name="Copeland A."/>
            <person name="Barry K.W."/>
            <person name="Cichocki N."/>
            <person name="Veneault-Fourrey C."/>
            <person name="LaButti K."/>
            <person name="Lindquist E.A."/>
            <person name="Lipzen A."/>
            <person name="Lundell T."/>
            <person name="Morin E."/>
            <person name="Murat C."/>
            <person name="Riley R."/>
            <person name="Ohm R."/>
            <person name="Sun H."/>
            <person name="Tunlid A."/>
            <person name="Henrissat B."/>
            <person name="Grigoriev I.V."/>
            <person name="Hibbett D.S."/>
            <person name="Martin F."/>
        </authorList>
    </citation>
    <scope>NUCLEOTIDE SEQUENCE [LARGE SCALE GENOMIC DNA]</scope>
    <source>
        <strain evidence="2">441</strain>
    </source>
</reference>
<name>A0A0C9YF35_9AGAM</name>
<dbReference type="InterPro" id="IPR041078">
    <property type="entry name" value="Plavaka"/>
</dbReference>
<dbReference type="AlphaFoldDB" id="A0A0C9YF35"/>
<reference evidence="1 2" key="1">
    <citation type="submission" date="2014-04" db="EMBL/GenBank/DDBJ databases">
        <authorList>
            <consortium name="DOE Joint Genome Institute"/>
            <person name="Kuo A."/>
            <person name="Kohler A."/>
            <person name="Costa M.D."/>
            <person name="Nagy L.G."/>
            <person name="Floudas D."/>
            <person name="Copeland A."/>
            <person name="Barry K.W."/>
            <person name="Cichocki N."/>
            <person name="Veneault-Fourrey C."/>
            <person name="LaButti K."/>
            <person name="Lindquist E.A."/>
            <person name="Lipzen A."/>
            <person name="Lundell T."/>
            <person name="Morin E."/>
            <person name="Murat C."/>
            <person name="Sun H."/>
            <person name="Tunlid A."/>
            <person name="Henrissat B."/>
            <person name="Grigoriev I.V."/>
            <person name="Hibbett D.S."/>
            <person name="Martin F."/>
            <person name="Nordberg H.P."/>
            <person name="Cantor M.N."/>
            <person name="Hua S.X."/>
        </authorList>
    </citation>
    <scope>NUCLEOTIDE SEQUENCE [LARGE SCALE GENOMIC DNA]</scope>
    <source>
        <strain evidence="1 2">441</strain>
    </source>
</reference>
<protein>
    <submittedName>
        <fullName evidence="1">Unplaced genomic scaffold scaffold_215, whole genome shotgun sequence</fullName>
    </submittedName>
</protein>
<sequence>MVEEVELWVCDPVTCIRELMGNPAFDGEITYAPVKVYTYQHGATQQYDEMWMGDWWWETQHHLPSGSTVAPVILASDKTELSQFKGDKNAWPVYSSIRNLLKEVCCQPGHHASVLLSYLPISKLKSFHNNSIGRQCLFHCCMRWMLHPLVDAGQNGVELVCADRQILRVFPVLATYIISKPTLPCTELCRSVHGYRPNRKVPTITELGSNVQFKSFY</sequence>